<keyword evidence="11 20" id="KW-0472">Membrane</keyword>
<evidence type="ECO:0000313" key="24">
    <source>
        <dbReference type="EMBL" id="CAG6658356.1"/>
    </source>
</evidence>
<dbReference type="GO" id="GO:0005765">
    <property type="term" value="C:lysosomal membrane"/>
    <property type="evidence" value="ECO:0007669"/>
    <property type="project" value="TreeGrafter"/>
</dbReference>
<dbReference type="AlphaFoldDB" id="A0A8D8RWG1"/>
<dbReference type="EMBL" id="HBUF01190959">
    <property type="protein sequence ID" value="CAG6658366.1"/>
    <property type="molecule type" value="Transcribed_RNA"/>
</dbReference>
<evidence type="ECO:0000256" key="2">
    <source>
        <dbReference type="ARBA" id="ARBA00004158"/>
    </source>
</evidence>
<evidence type="ECO:0000256" key="14">
    <source>
        <dbReference type="ARBA" id="ARBA00023329"/>
    </source>
</evidence>
<organism evidence="24">
    <name type="scientific">Cacopsylla melanoneura</name>
    <dbReference type="NCBI Taxonomy" id="428564"/>
    <lineage>
        <taxon>Eukaryota</taxon>
        <taxon>Metazoa</taxon>
        <taxon>Ecdysozoa</taxon>
        <taxon>Arthropoda</taxon>
        <taxon>Hexapoda</taxon>
        <taxon>Insecta</taxon>
        <taxon>Pterygota</taxon>
        <taxon>Neoptera</taxon>
        <taxon>Paraneoptera</taxon>
        <taxon>Hemiptera</taxon>
        <taxon>Sternorrhyncha</taxon>
        <taxon>Psylloidea</taxon>
        <taxon>Psyllidae</taxon>
        <taxon>Psyllinae</taxon>
        <taxon>Cacopsylla</taxon>
    </lineage>
</organism>
<feature type="domain" description="Lysosome-associated membrane glycoprotein 2-like luminal" evidence="22">
    <location>
        <begin position="25"/>
        <end position="118"/>
    </location>
</feature>
<dbReference type="PANTHER" id="PTHR11506:SF35">
    <property type="entry name" value="LYSOSOME-ASSOCIATED MEMBRANE GLYCOPROTEIN 5"/>
    <property type="match status" value="1"/>
</dbReference>
<keyword evidence="8" id="KW-0967">Endosome</keyword>
<evidence type="ECO:0000256" key="16">
    <source>
        <dbReference type="ARBA" id="ARBA00053950"/>
    </source>
</evidence>
<evidence type="ECO:0000256" key="17">
    <source>
        <dbReference type="ARBA" id="ARBA00060492"/>
    </source>
</evidence>
<comment type="function">
    <text evidence="16">Plays a role in short-term synaptic plasticity in a subset of GABAergic neurons in the brain.</text>
</comment>
<comment type="caution">
    <text evidence="20">Lacks conserved residue(s) required for the propagation of feature annotation.</text>
</comment>
<dbReference type="GO" id="GO:0005886">
    <property type="term" value="C:plasma membrane"/>
    <property type="evidence" value="ECO:0007669"/>
    <property type="project" value="UniProtKB-SubCell"/>
</dbReference>
<name>A0A8D8RWG1_9HEMI</name>
<dbReference type="GO" id="GO:0072594">
    <property type="term" value="P:establishment of protein localization to organelle"/>
    <property type="evidence" value="ECO:0007669"/>
    <property type="project" value="TreeGrafter"/>
</dbReference>
<keyword evidence="6 20" id="KW-0812">Transmembrane</keyword>
<comment type="subcellular location">
    <subcellularLocation>
        <location evidence="4">Cell projection</location>
        <location evidence="4">Dendrite</location>
    </subcellularLocation>
    <subcellularLocation>
        <location evidence="17">Cell projection</location>
        <location evidence="17">Growth cone membrane</location>
        <topology evidence="17">Single-pass type I membrane protein</topology>
    </subcellularLocation>
    <subcellularLocation>
        <location evidence="15">Cytoplasmic vesicle</location>
        <location evidence="15">Secretory vesicle</location>
        <location evidence="15">Synaptic vesicle membrane</location>
        <topology evidence="15">Single-pass type I membrane protein</topology>
    </subcellularLocation>
    <subcellularLocation>
        <location evidence="2">Early endosome membrane</location>
        <topology evidence="2">Single-pass type I membrane protein</topology>
    </subcellularLocation>
    <subcellularLocation>
        <location evidence="1">Endoplasmic reticulum-Golgi intermediate compartment membrane</location>
        <topology evidence="1">Single-pass type I membrane protein</topology>
    </subcellularLocation>
    <subcellularLocation>
        <location evidence="20">Membrane</location>
        <topology evidence="20">Single-pass type I membrane protein</topology>
    </subcellularLocation>
    <subcellularLocation>
        <location evidence="3">Recycling endosome</location>
    </subcellularLocation>
</comment>
<dbReference type="PROSITE" id="PS51407">
    <property type="entry name" value="LAMP_3"/>
    <property type="match status" value="1"/>
</dbReference>
<evidence type="ECO:0000256" key="19">
    <source>
        <dbReference type="ARBA" id="ARBA00076257"/>
    </source>
</evidence>
<dbReference type="PANTHER" id="PTHR11506">
    <property type="entry name" value="LYSOSOME-ASSOCIATED MEMBRANE GLYCOPROTEIN"/>
    <property type="match status" value="1"/>
</dbReference>
<evidence type="ECO:0000256" key="21">
    <source>
        <dbReference type="SAM" id="Phobius"/>
    </source>
</evidence>
<dbReference type="GO" id="GO:0031902">
    <property type="term" value="C:late endosome membrane"/>
    <property type="evidence" value="ECO:0007669"/>
    <property type="project" value="TreeGrafter"/>
</dbReference>
<keyword evidence="7" id="KW-0732">Signal</keyword>
<keyword evidence="10" id="KW-0770">Synapse</keyword>
<evidence type="ECO:0000256" key="10">
    <source>
        <dbReference type="ARBA" id="ARBA00023018"/>
    </source>
</evidence>
<evidence type="ECO:0000256" key="13">
    <source>
        <dbReference type="ARBA" id="ARBA00023273"/>
    </source>
</evidence>
<keyword evidence="9 21" id="KW-1133">Transmembrane helix</keyword>
<keyword evidence="13" id="KW-0966">Cell projection</keyword>
<dbReference type="Pfam" id="PF01299">
    <property type="entry name" value="Lamp2-like_luminal"/>
    <property type="match status" value="1"/>
</dbReference>
<protein>
    <recommendedName>
        <fullName evidence="18">Lysosome-associated membrane glycoprotein 5</fullName>
    </recommendedName>
    <alternativeName>
        <fullName evidence="19">Lysosome-associated membrane protein 5</fullName>
    </alternativeName>
</protein>
<feature type="domain" description="Lysosome-associated membrane glycoprotein 2-like transmembrane" evidence="23">
    <location>
        <begin position="176"/>
        <end position="207"/>
    </location>
</feature>
<proteinExistence type="inferred from homology"/>
<reference evidence="24" key="1">
    <citation type="submission" date="2021-05" db="EMBL/GenBank/DDBJ databases">
        <authorList>
            <person name="Alioto T."/>
            <person name="Alioto T."/>
            <person name="Gomez Garrido J."/>
        </authorList>
    </citation>
    <scope>NUCLEOTIDE SEQUENCE</scope>
</reference>
<evidence type="ECO:0000259" key="22">
    <source>
        <dbReference type="Pfam" id="PF01299"/>
    </source>
</evidence>
<dbReference type="InterPro" id="IPR048524">
    <property type="entry name" value="Lamp2-like_TM"/>
</dbReference>
<evidence type="ECO:0000256" key="15">
    <source>
        <dbReference type="ARBA" id="ARBA00029428"/>
    </source>
</evidence>
<feature type="transmembrane region" description="Helical" evidence="21">
    <location>
        <begin position="175"/>
        <end position="197"/>
    </location>
</feature>
<evidence type="ECO:0000256" key="7">
    <source>
        <dbReference type="ARBA" id="ARBA00022729"/>
    </source>
</evidence>
<dbReference type="InterPro" id="IPR048528">
    <property type="entry name" value="Lamp2-like_luminal"/>
</dbReference>
<evidence type="ECO:0000256" key="6">
    <source>
        <dbReference type="ARBA" id="ARBA00022692"/>
    </source>
</evidence>
<accession>A0A8D8RWG1</accession>
<keyword evidence="12" id="KW-0325">Glycoprotein</keyword>
<keyword evidence="14" id="KW-0968">Cytoplasmic vesicle</keyword>
<evidence type="ECO:0000256" key="12">
    <source>
        <dbReference type="ARBA" id="ARBA00023180"/>
    </source>
</evidence>
<dbReference type="EMBL" id="HBUF01190957">
    <property type="protein sequence ID" value="CAG6658360.1"/>
    <property type="molecule type" value="Transcribed_RNA"/>
</dbReference>
<evidence type="ECO:0000259" key="23">
    <source>
        <dbReference type="Pfam" id="PF21222"/>
    </source>
</evidence>
<dbReference type="EMBL" id="HBUF01190956">
    <property type="protein sequence ID" value="CAG6658356.1"/>
    <property type="molecule type" value="Transcribed_RNA"/>
</dbReference>
<evidence type="ECO:0000256" key="3">
    <source>
        <dbReference type="ARBA" id="ARBA00004172"/>
    </source>
</evidence>
<dbReference type="Pfam" id="PF21222">
    <property type="entry name" value="Lamp2_2nd"/>
    <property type="match status" value="1"/>
</dbReference>
<comment type="similarity">
    <text evidence="5 20">Belongs to the LAMP family.</text>
</comment>
<dbReference type="InterPro" id="IPR002000">
    <property type="entry name" value="Lysosome-assoc_membr_glycop"/>
</dbReference>
<evidence type="ECO:0000256" key="4">
    <source>
        <dbReference type="ARBA" id="ARBA00004279"/>
    </source>
</evidence>
<evidence type="ECO:0000256" key="9">
    <source>
        <dbReference type="ARBA" id="ARBA00022989"/>
    </source>
</evidence>
<evidence type="ECO:0000256" key="8">
    <source>
        <dbReference type="ARBA" id="ARBA00022753"/>
    </source>
</evidence>
<evidence type="ECO:0000256" key="18">
    <source>
        <dbReference type="ARBA" id="ARBA00074379"/>
    </source>
</evidence>
<evidence type="ECO:0000256" key="1">
    <source>
        <dbReference type="ARBA" id="ARBA00004151"/>
    </source>
</evidence>
<evidence type="ECO:0000256" key="5">
    <source>
        <dbReference type="ARBA" id="ARBA00009644"/>
    </source>
</evidence>
<evidence type="ECO:0000256" key="11">
    <source>
        <dbReference type="ARBA" id="ARBA00023136"/>
    </source>
</evidence>
<dbReference type="Gene3D" id="2.40.160.110">
    <property type="match status" value="1"/>
</dbReference>
<evidence type="ECO:0000256" key="20">
    <source>
        <dbReference type="PROSITE-ProRule" id="PRU00740"/>
    </source>
</evidence>
<sequence length="210" mass="22223">MKVLIGVPYVGHAENSTKLVTLNRVLSLPDTATASGTCGNLTHQSLKLSWVEANTSVSIEFGFSQNKTGFTLSSVNVSIPATADVFHNIVGNQTVFTLVNHNTSLPHIPVAQSFKCYSGVPLTLVDVTPAHQNVTLPLATFNLTHFQFEAFTHTSHNAFGAAVECAGDAYITPDIVPIAVGVALAALVAVVLVAYVIGRRRSNASGYLSM</sequence>